<feature type="transmembrane region" description="Helical" evidence="1">
    <location>
        <begin position="194"/>
        <end position="216"/>
    </location>
</feature>
<gene>
    <name evidence="2" type="primary">Mo05926</name>
    <name evidence="2" type="ORF">E5Q_05926</name>
</gene>
<evidence type="ECO:0000256" key="1">
    <source>
        <dbReference type="SAM" id="Phobius"/>
    </source>
</evidence>
<evidence type="ECO:0000313" key="3">
    <source>
        <dbReference type="Proteomes" id="UP000009131"/>
    </source>
</evidence>
<reference evidence="2 3" key="1">
    <citation type="journal article" date="2011" name="J. Gen. Appl. Microbiol.">
        <title>Draft genome sequencing of the enigmatic basidiomycete Mixia osmundae.</title>
        <authorList>
            <person name="Nishida H."/>
            <person name="Nagatsuka Y."/>
            <person name="Sugiyama J."/>
        </authorList>
    </citation>
    <scope>NUCLEOTIDE SEQUENCE [LARGE SCALE GENOMIC DNA]</scope>
    <source>
        <strain evidence="3">CBS 9802 / IAM 14324 / JCM 22182 / KY 12970</strain>
    </source>
</reference>
<accession>G7E9B3</accession>
<name>G7E9B3_MIXOS</name>
<reference evidence="2 3" key="2">
    <citation type="journal article" date="2012" name="Open Biol.">
        <title>Characteristics of nucleosomes and linker DNA regions on the genome of the basidiomycete Mixia osmundae revealed by mono- and dinucleosome mapping.</title>
        <authorList>
            <person name="Nishida H."/>
            <person name="Kondo S."/>
            <person name="Matsumoto T."/>
            <person name="Suzuki Y."/>
            <person name="Yoshikawa H."/>
            <person name="Taylor T.D."/>
            <person name="Sugiyama J."/>
        </authorList>
    </citation>
    <scope>NUCLEOTIDE SEQUENCE [LARGE SCALE GENOMIC DNA]</scope>
    <source>
        <strain evidence="3">CBS 9802 / IAM 14324 / JCM 22182 / KY 12970</strain>
    </source>
</reference>
<dbReference type="OrthoDB" id="9909019at2759"/>
<keyword evidence="1" id="KW-0812">Transmembrane</keyword>
<sequence>MTSQDPLMTARTLSGWLKLTDQLDSTSPAVPNVRARSMATRPVQRPEWPPMLPQSAFLSPKRPRYDATPLTPLTSTSADALLLPEEPANRSPSTLRHLSQMVIGFAIFDAGEELLFAPSPNSTAASIAITKKRATLADSSPSHVASLIPITPPRSPVRPFHTSRGIMYEYEKDQGRHTFMCRGHAMSTDTSPGLPIACIITAMLAFGLPVLSVLVNADAWLHAMPTRICFIVLVYAWLIALTSLTRAALTDPGILPTDIDTKEPSTDYREIQFGLSKSFRTKEETVSMVWMTTKYCTTCKLYRPPRASERNYGSFLAGLSGAVYVFTTLD</sequence>
<comment type="caution">
    <text evidence="2">The sequence shown here is derived from an EMBL/GenBank/DDBJ whole genome shotgun (WGS) entry which is preliminary data.</text>
</comment>
<proteinExistence type="predicted"/>
<protein>
    <submittedName>
        <fullName evidence="2">Uncharacterized protein</fullName>
    </submittedName>
</protein>
<dbReference type="Proteomes" id="UP000009131">
    <property type="component" value="Unassembled WGS sequence"/>
</dbReference>
<organism evidence="2 3">
    <name type="scientific">Mixia osmundae (strain CBS 9802 / IAM 14324 / JCM 22182 / KY 12970)</name>
    <dbReference type="NCBI Taxonomy" id="764103"/>
    <lineage>
        <taxon>Eukaryota</taxon>
        <taxon>Fungi</taxon>
        <taxon>Dikarya</taxon>
        <taxon>Basidiomycota</taxon>
        <taxon>Pucciniomycotina</taxon>
        <taxon>Mixiomycetes</taxon>
        <taxon>Mixiales</taxon>
        <taxon>Mixiaceae</taxon>
        <taxon>Mixia</taxon>
    </lineage>
</organism>
<dbReference type="AlphaFoldDB" id="G7E9B3"/>
<evidence type="ECO:0000313" key="2">
    <source>
        <dbReference type="EMBL" id="GAA99232.1"/>
    </source>
</evidence>
<keyword evidence="3" id="KW-1185">Reference proteome</keyword>
<dbReference type="HOGENOM" id="CLU_842215_0_0_1"/>
<dbReference type="InParanoid" id="G7E9B3"/>
<keyword evidence="1" id="KW-0472">Membrane</keyword>
<keyword evidence="1" id="KW-1133">Transmembrane helix</keyword>
<dbReference type="EMBL" id="BABT02000220">
    <property type="protein sequence ID" value="GAA99232.1"/>
    <property type="molecule type" value="Genomic_DNA"/>
</dbReference>
<dbReference type="STRING" id="764103.G7E9B3"/>
<feature type="transmembrane region" description="Helical" evidence="1">
    <location>
        <begin position="228"/>
        <end position="249"/>
    </location>
</feature>